<accession>A0AAV7WK81</accession>
<keyword evidence="2" id="KW-1185">Reference proteome</keyword>
<dbReference type="Proteomes" id="UP001066276">
    <property type="component" value="Chromosome 1_1"/>
</dbReference>
<name>A0AAV7WK81_PLEWA</name>
<reference evidence="1" key="1">
    <citation type="journal article" date="2022" name="bioRxiv">
        <title>Sequencing and chromosome-scale assembly of the giantPleurodeles waltlgenome.</title>
        <authorList>
            <person name="Brown T."/>
            <person name="Elewa A."/>
            <person name="Iarovenko S."/>
            <person name="Subramanian E."/>
            <person name="Araus A.J."/>
            <person name="Petzold A."/>
            <person name="Susuki M."/>
            <person name="Suzuki K.-i.T."/>
            <person name="Hayashi T."/>
            <person name="Toyoda A."/>
            <person name="Oliveira C."/>
            <person name="Osipova E."/>
            <person name="Leigh N.D."/>
            <person name="Simon A."/>
            <person name="Yun M.H."/>
        </authorList>
    </citation>
    <scope>NUCLEOTIDE SEQUENCE</scope>
    <source>
        <strain evidence="1">20211129_DDA</strain>
        <tissue evidence="1">Liver</tissue>
    </source>
</reference>
<dbReference type="AlphaFoldDB" id="A0AAV7WK81"/>
<evidence type="ECO:0000313" key="1">
    <source>
        <dbReference type="EMBL" id="KAJ1213220.1"/>
    </source>
</evidence>
<evidence type="ECO:0000313" key="2">
    <source>
        <dbReference type="Proteomes" id="UP001066276"/>
    </source>
</evidence>
<dbReference type="EMBL" id="JANPWB010000001">
    <property type="protein sequence ID" value="KAJ1213220.1"/>
    <property type="molecule type" value="Genomic_DNA"/>
</dbReference>
<organism evidence="1 2">
    <name type="scientific">Pleurodeles waltl</name>
    <name type="common">Iberian ribbed newt</name>
    <dbReference type="NCBI Taxonomy" id="8319"/>
    <lineage>
        <taxon>Eukaryota</taxon>
        <taxon>Metazoa</taxon>
        <taxon>Chordata</taxon>
        <taxon>Craniata</taxon>
        <taxon>Vertebrata</taxon>
        <taxon>Euteleostomi</taxon>
        <taxon>Amphibia</taxon>
        <taxon>Batrachia</taxon>
        <taxon>Caudata</taxon>
        <taxon>Salamandroidea</taxon>
        <taxon>Salamandridae</taxon>
        <taxon>Pleurodelinae</taxon>
        <taxon>Pleurodeles</taxon>
    </lineage>
</organism>
<proteinExistence type="predicted"/>
<comment type="caution">
    <text evidence="1">The sequence shown here is derived from an EMBL/GenBank/DDBJ whole genome shotgun (WGS) entry which is preliminary data.</text>
</comment>
<protein>
    <submittedName>
        <fullName evidence="1">Uncharacterized protein</fullName>
    </submittedName>
</protein>
<gene>
    <name evidence="1" type="ORF">NDU88_000858</name>
</gene>
<sequence length="153" mass="17557">MRGTDVRGGKALQAELLHKEVNLAACQRLSPEDTERNDEVTLQRKVLSVRERLDRYKLKSYPQLLHGEEDSSGRLLAWILRREIPRPLIMHVKTPTGAYAYTQNAIVETPKAHFEWVHSRPSGWNLNRVTEFLDTLTTYWGTGSARTGCSYHP</sequence>